<dbReference type="KEGG" id="kst:KSMBR1_3815"/>
<name>Q1Q5M6_KUEST</name>
<dbReference type="OrthoDB" id="598283at2"/>
<dbReference type="AlphaFoldDB" id="Q1Q5M6"/>
<evidence type="ECO:0000313" key="2">
    <source>
        <dbReference type="EMBL" id="QII12366.1"/>
    </source>
</evidence>
<sequence length="73" mass="8570">MATINKELEAKIRSLSDIEKLKLVDSILTQLDRPDPEIDRIWAEEARNRWQAYKAGKLETVSYENVMSKHRAR</sequence>
<reference evidence="1" key="2">
    <citation type="submission" date="2006-01" db="EMBL/GenBank/DDBJ databases">
        <authorList>
            <person name="Genoscope"/>
        </authorList>
    </citation>
    <scope>NUCLEOTIDE SEQUENCE</scope>
</reference>
<evidence type="ECO:0000313" key="4">
    <source>
        <dbReference type="Proteomes" id="UP000221734"/>
    </source>
</evidence>
<dbReference type="EMBL" id="LT934425">
    <property type="protein sequence ID" value="SOH06288.1"/>
    <property type="molecule type" value="Genomic_DNA"/>
</dbReference>
<evidence type="ECO:0000313" key="3">
    <source>
        <dbReference type="EMBL" id="SOH06288.1"/>
    </source>
</evidence>
<reference evidence="4" key="4">
    <citation type="submission" date="2017-10" db="EMBL/GenBank/DDBJ databases">
        <authorList>
            <person name="Frank J."/>
        </authorList>
    </citation>
    <scope>NUCLEOTIDE SEQUENCE [LARGE SCALE GENOMIC DNA]</scope>
</reference>
<dbReference type="EMBL" id="CP049055">
    <property type="protein sequence ID" value="QII12366.1"/>
    <property type="molecule type" value="Genomic_DNA"/>
</dbReference>
<dbReference type="InterPro" id="IPR013406">
    <property type="entry name" value="CHP02574_addiction_mod"/>
</dbReference>
<protein>
    <recommendedName>
        <fullName evidence="6">Addiction module component</fullName>
    </recommendedName>
</protein>
<gene>
    <name evidence="2" type="ORF">KsCSTR_29870</name>
    <name evidence="3" type="ORF">KSMBR1_3815</name>
    <name evidence="1" type="ORF">kuste4548</name>
</gene>
<accession>Q1Q5M6</accession>
<dbReference type="Proteomes" id="UP000501926">
    <property type="component" value="Chromosome"/>
</dbReference>
<dbReference type="Pfam" id="PF09720">
    <property type="entry name" value="Unstab_antitox"/>
    <property type="match status" value="1"/>
</dbReference>
<evidence type="ECO:0008006" key="6">
    <source>
        <dbReference type="Google" id="ProtNLM"/>
    </source>
</evidence>
<reference evidence="3" key="3">
    <citation type="submission" date="2017-10" db="EMBL/GenBank/DDBJ databases">
        <authorList>
            <person name="Banno H."/>
            <person name="Chua N.-H."/>
        </authorList>
    </citation>
    <scope>NUCLEOTIDE SEQUENCE [LARGE SCALE GENOMIC DNA]</scope>
    <source>
        <strain evidence="3">Kuenenia_mbr1_ru-nijmegen</strain>
    </source>
</reference>
<dbReference type="RefSeq" id="WP_099326742.1">
    <property type="nucleotide sequence ID" value="NZ_CP049055.1"/>
</dbReference>
<evidence type="ECO:0000313" key="5">
    <source>
        <dbReference type="Proteomes" id="UP000501926"/>
    </source>
</evidence>
<evidence type="ECO:0000313" key="1">
    <source>
        <dbReference type="EMBL" id="CAJ75310.1"/>
    </source>
</evidence>
<reference evidence="2 5" key="5">
    <citation type="submission" date="2020-02" db="EMBL/GenBank/DDBJ databases">
        <title>Newly sequenced genome of strain CSTR1 showed variability in Candidatus Kuenenia stuttgartiensis genomes.</title>
        <authorList>
            <person name="Ding C."/>
            <person name="Adrian L."/>
        </authorList>
    </citation>
    <scope>NUCLEOTIDE SEQUENCE [LARGE SCALE GENOMIC DNA]</scope>
    <source>
        <strain evidence="2 5">CSTR1</strain>
    </source>
</reference>
<dbReference type="EMBL" id="CT573071">
    <property type="protein sequence ID" value="CAJ75310.1"/>
    <property type="molecule type" value="Genomic_DNA"/>
</dbReference>
<dbReference type="Proteomes" id="UP000221734">
    <property type="component" value="Chromosome Kuenenia_stuttgartiensis_MBR1"/>
</dbReference>
<proteinExistence type="predicted"/>
<organism evidence="1">
    <name type="scientific">Kuenenia stuttgartiensis</name>
    <dbReference type="NCBI Taxonomy" id="174633"/>
    <lineage>
        <taxon>Bacteria</taxon>
        <taxon>Pseudomonadati</taxon>
        <taxon>Planctomycetota</taxon>
        <taxon>Candidatus Brocadiia</taxon>
        <taxon>Candidatus Brocadiales</taxon>
        <taxon>Candidatus Brocadiaceae</taxon>
        <taxon>Candidatus Kuenenia</taxon>
    </lineage>
</organism>
<keyword evidence="4" id="KW-1185">Reference proteome</keyword>
<reference evidence="1" key="1">
    <citation type="journal article" date="2006" name="Nature">
        <title>Deciphering the evolution and metabolism of an anammox bacterium from a community genome.</title>
        <authorList>
            <person name="Strous M."/>
            <person name="Pelletier E."/>
            <person name="Mangenot S."/>
            <person name="Rattei T."/>
            <person name="Lehner A."/>
            <person name="Taylor M.W."/>
            <person name="Horn M."/>
            <person name="Daims H."/>
            <person name="Bartol-Mavel D."/>
            <person name="Wincker P."/>
            <person name="Barbe V."/>
            <person name="Fonknechten N."/>
            <person name="Vallenet D."/>
            <person name="Segurens B."/>
            <person name="Schenowitz-Truong C."/>
            <person name="Medigue C."/>
            <person name="Collingro A."/>
            <person name="Snel B."/>
            <person name="Dutilh B.E."/>
            <person name="OpDenCamp H.J.M."/>
            <person name="vanDerDrift C."/>
            <person name="Cirpus I."/>
            <person name="vanDePas-Schoonen K.T."/>
            <person name="Harhangi H.R."/>
            <person name="vanNiftrik L."/>
            <person name="Schmid M."/>
            <person name="Keltjens J."/>
            <person name="vanDeVossenberg J."/>
            <person name="Kartal B."/>
            <person name="Meier H."/>
            <person name="Frishman D."/>
            <person name="Huynen M.A."/>
            <person name="Mewes H."/>
            <person name="Weissenbach J."/>
            <person name="Jetten M.S.M."/>
            <person name="Wagner M."/>
            <person name="LePaslier D."/>
        </authorList>
    </citation>
    <scope>NUCLEOTIDE SEQUENCE</scope>
</reference>